<organism evidence="2 3">
    <name type="scientific">Roseibium sediminicola</name>
    <dbReference type="NCBI Taxonomy" id="2933272"/>
    <lineage>
        <taxon>Bacteria</taxon>
        <taxon>Pseudomonadati</taxon>
        <taxon>Pseudomonadota</taxon>
        <taxon>Alphaproteobacteria</taxon>
        <taxon>Hyphomicrobiales</taxon>
        <taxon>Stappiaceae</taxon>
        <taxon>Roseibium</taxon>
    </lineage>
</organism>
<keyword evidence="3" id="KW-1185">Reference proteome</keyword>
<dbReference type="RefSeq" id="WP_248159590.1">
    <property type="nucleotide sequence ID" value="NZ_JALNMJ010000031.1"/>
</dbReference>
<dbReference type="EMBL" id="JALNMJ010000031">
    <property type="protein sequence ID" value="MCK7615782.1"/>
    <property type="molecule type" value="Genomic_DNA"/>
</dbReference>
<sequence>MIEMAQQTATSCKEKREKRASCPVERFGAANQSRFASLRDRVNLPGNVVANLGKPDGFLQLCASYPNKFIPTISLKLMGPDPNWKAVPVDRHV</sequence>
<evidence type="ECO:0000313" key="3">
    <source>
        <dbReference type="Proteomes" id="UP001431221"/>
    </source>
</evidence>
<proteinExistence type="predicted"/>
<evidence type="ECO:0000313" key="2">
    <source>
        <dbReference type="EMBL" id="MCK7615782.1"/>
    </source>
</evidence>
<protein>
    <submittedName>
        <fullName evidence="2">Uncharacterized protein</fullName>
    </submittedName>
</protein>
<dbReference type="Proteomes" id="UP001431221">
    <property type="component" value="Unassembled WGS sequence"/>
</dbReference>
<reference evidence="2" key="1">
    <citation type="submission" date="2022-04" db="EMBL/GenBank/DDBJ databases">
        <title>Roseibium sp. CAU 1639 isolated from mud.</title>
        <authorList>
            <person name="Kim W."/>
        </authorList>
    </citation>
    <scope>NUCLEOTIDE SEQUENCE</scope>
    <source>
        <strain evidence="2">CAU 1639</strain>
    </source>
</reference>
<accession>A0ABT0H269</accession>
<name>A0ABT0H269_9HYPH</name>
<feature type="region of interest" description="Disordered" evidence="1">
    <location>
        <begin position="1"/>
        <end position="20"/>
    </location>
</feature>
<gene>
    <name evidence="2" type="ORF">M0H32_26805</name>
</gene>
<comment type="caution">
    <text evidence="2">The sequence shown here is derived from an EMBL/GenBank/DDBJ whole genome shotgun (WGS) entry which is preliminary data.</text>
</comment>
<evidence type="ECO:0000256" key="1">
    <source>
        <dbReference type="SAM" id="MobiDB-lite"/>
    </source>
</evidence>
<feature type="compositionally biased region" description="Polar residues" evidence="1">
    <location>
        <begin position="1"/>
        <end position="11"/>
    </location>
</feature>